<dbReference type="EMBL" id="FWZU01000003">
    <property type="protein sequence ID" value="SMF16740.1"/>
    <property type="molecule type" value="Genomic_DNA"/>
</dbReference>
<dbReference type="Proteomes" id="UP000192906">
    <property type="component" value="Unassembled WGS sequence"/>
</dbReference>
<sequence>MQIQSTGYTQAVNTQYSSSARQKEAAQAVSSSSGDKVSISPEAKEKAQKMNSEKTQEELGLEEYQIAPWAVGYEAPCNFIEVKIGGKMDMQKEAFRSQHQQELLEYGNIKQEAYKTVCKKYNITKYSDYKNQSISDIENDFRSILAENPRAKELMEILDVPKKL</sequence>
<feature type="compositionally biased region" description="Basic and acidic residues" evidence="1">
    <location>
        <begin position="42"/>
        <end position="57"/>
    </location>
</feature>
<proteinExistence type="predicted"/>
<keyword evidence="3" id="KW-1185">Reference proteome</keyword>
<feature type="region of interest" description="Disordered" evidence="1">
    <location>
        <begin position="1"/>
        <end position="57"/>
    </location>
</feature>
<accession>A0A1X7DJW3</accession>
<feature type="compositionally biased region" description="Low complexity" evidence="1">
    <location>
        <begin position="30"/>
        <end position="40"/>
    </location>
</feature>
<dbReference type="AlphaFoldDB" id="A0A1X7DJW3"/>
<feature type="compositionally biased region" description="Polar residues" evidence="1">
    <location>
        <begin position="1"/>
        <end position="20"/>
    </location>
</feature>
<evidence type="ECO:0000313" key="2">
    <source>
        <dbReference type="EMBL" id="SMF16740.1"/>
    </source>
</evidence>
<evidence type="ECO:0000256" key="1">
    <source>
        <dbReference type="SAM" id="MobiDB-lite"/>
    </source>
</evidence>
<organism evidence="2 3">
    <name type="scientific">Desulfovibrio gilichinskyi</name>
    <dbReference type="NCBI Taxonomy" id="1519643"/>
    <lineage>
        <taxon>Bacteria</taxon>
        <taxon>Pseudomonadati</taxon>
        <taxon>Thermodesulfobacteriota</taxon>
        <taxon>Desulfovibrionia</taxon>
        <taxon>Desulfovibrionales</taxon>
        <taxon>Desulfovibrionaceae</taxon>
        <taxon>Desulfovibrio</taxon>
    </lineage>
</organism>
<gene>
    <name evidence="2" type="ORF">SAMN06295933_1988</name>
</gene>
<evidence type="ECO:0000313" key="3">
    <source>
        <dbReference type="Proteomes" id="UP000192906"/>
    </source>
</evidence>
<reference evidence="3" key="1">
    <citation type="submission" date="2017-04" db="EMBL/GenBank/DDBJ databases">
        <authorList>
            <person name="Varghese N."/>
            <person name="Submissions S."/>
        </authorList>
    </citation>
    <scope>NUCLEOTIDE SEQUENCE [LARGE SCALE GENOMIC DNA]</scope>
    <source>
        <strain evidence="3">K3S</strain>
    </source>
</reference>
<dbReference type="OrthoDB" id="5464213at2"/>
<dbReference type="RefSeq" id="WP_085101708.1">
    <property type="nucleotide sequence ID" value="NZ_FWZU01000003.1"/>
</dbReference>
<name>A0A1X7DJW3_9BACT</name>
<protein>
    <submittedName>
        <fullName evidence="2">Uncharacterized protein</fullName>
    </submittedName>
</protein>